<feature type="compositionally biased region" description="Low complexity" evidence="1">
    <location>
        <begin position="128"/>
        <end position="153"/>
    </location>
</feature>
<feature type="compositionally biased region" description="Low complexity" evidence="1">
    <location>
        <begin position="601"/>
        <end position="614"/>
    </location>
</feature>
<dbReference type="Proteomes" id="UP000218209">
    <property type="component" value="Unassembled WGS sequence"/>
</dbReference>
<dbReference type="EMBL" id="KV919068">
    <property type="protein sequence ID" value="OSX72343.1"/>
    <property type="molecule type" value="Genomic_DNA"/>
</dbReference>
<feature type="compositionally biased region" description="Low complexity" evidence="1">
    <location>
        <begin position="497"/>
        <end position="526"/>
    </location>
</feature>
<protein>
    <submittedName>
        <fullName evidence="2">Uncharacterized protein</fullName>
    </submittedName>
</protein>
<feature type="compositionally biased region" description="Acidic residues" evidence="1">
    <location>
        <begin position="484"/>
        <end position="495"/>
    </location>
</feature>
<feature type="region of interest" description="Disordered" evidence="1">
    <location>
        <begin position="414"/>
        <end position="747"/>
    </location>
</feature>
<keyword evidence="3" id="KW-1185">Reference proteome</keyword>
<name>A0A1X6NVE4_PORUM</name>
<accession>A0A1X6NVE4</accession>
<feature type="compositionally biased region" description="Pro residues" evidence="1">
    <location>
        <begin position="527"/>
        <end position="546"/>
    </location>
</feature>
<proteinExistence type="predicted"/>
<sequence length="747" mass="73038">MAAGSGDGSPDGDETDASGARKPRGDPEWLDMAKAVGGDGGRKRSFWPFGRKADGGGEEADDARPAPQWKVPDGYGEESIGGGGAPGEASAWQTWSGALDREATAPPPPPRDGKAEVDFWRSSAKEVAPPAEGGDAGAGEARAAAPSAAAADEAPPPPPRRGGVADATPPDDPSALWGMARAVTGEVAELQERLQEEVTGYDLGTNTGAYRDFARGVFEANRGEGGWAAPPSAPDAGGGRGGGGGAPSDGSGAGAAAAAAAAAGAYADVTYTDDDGRVLTAAEVEEAMSSGAIFVDDDGNEVAAEELFGGAPPGGGGGGGGGGDGAFRGGWQPPPPSGGGGPPATPAAFEASGLPPPAPPSLPQRPPSTSTYGGNWDGADQALRELQAEGVPLRDPASETAFWRSAVADIQLPEAVSPPPADAGAGAAVGAAAAAASTPTGVPGWTDFAASFDAGSDPPPAPSSTVEDVRLDDEEFSALLGGLDLDELDGGDGGDGDAAAAAPAAAATDGAAAGAPGVPAAAVDEPPTAPASPLPPAEAVAPPPPTGEDVTSAWSSWSAAASKWEQAVGSAPGRDPKQEVDQWRSAARDLSGGSGGGGATDAGAPAGAASGEDAPWGSSTSFGGGGVASDWGVGLDSEATSERARWGAWGASSPLSDAGTSGLGGTWRRPGEVSGRRPDAAAAGAAPRAADAPSSAATWMDAARDLTRGGEGGAGGGRGRRRRRPVGGGRRGERRRTDGRARRRLCV</sequence>
<feature type="compositionally biased region" description="Low complexity" evidence="1">
    <location>
        <begin position="422"/>
        <end position="456"/>
    </location>
</feature>
<dbReference type="AlphaFoldDB" id="A0A1X6NVE4"/>
<evidence type="ECO:0000313" key="2">
    <source>
        <dbReference type="EMBL" id="OSX72343.1"/>
    </source>
</evidence>
<feature type="compositionally biased region" description="Gly residues" evidence="1">
    <location>
        <begin position="236"/>
        <end position="253"/>
    </location>
</feature>
<feature type="compositionally biased region" description="Low complexity" evidence="1">
    <location>
        <begin position="680"/>
        <end position="697"/>
    </location>
</feature>
<feature type="compositionally biased region" description="Pro residues" evidence="1">
    <location>
        <begin position="354"/>
        <end position="366"/>
    </location>
</feature>
<evidence type="ECO:0000313" key="3">
    <source>
        <dbReference type="Proteomes" id="UP000218209"/>
    </source>
</evidence>
<feature type="region of interest" description="Disordered" evidence="1">
    <location>
        <begin position="303"/>
        <end position="383"/>
    </location>
</feature>
<feature type="region of interest" description="Disordered" evidence="1">
    <location>
        <begin position="1"/>
        <end position="180"/>
    </location>
</feature>
<evidence type="ECO:0000256" key="1">
    <source>
        <dbReference type="SAM" id="MobiDB-lite"/>
    </source>
</evidence>
<gene>
    <name evidence="2" type="ORF">BU14_0445s0025</name>
</gene>
<reference evidence="2 3" key="1">
    <citation type="submission" date="2017-03" db="EMBL/GenBank/DDBJ databases">
        <title>WGS assembly of Porphyra umbilicalis.</title>
        <authorList>
            <person name="Brawley S.H."/>
            <person name="Blouin N.A."/>
            <person name="Ficko-Blean E."/>
            <person name="Wheeler G.L."/>
            <person name="Lohr M."/>
            <person name="Goodson H.V."/>
            <person name="Jenkins J.W."/>
            <person name="Blaby-Haas C.E."/>
            <person name="Helliwell K.E."/>
            <person name="Chan C."/>
            <person name="Marriage T."/>
            <person name="Bhattacharya D."/>
            <person name="Klein A.S."/>
            <person name="Badis Y."/>
            <person name="Brodie J."/>
            <person name="Cao Y."/>
            <person name="Collen J."/>
            <person name="Dittami S.M."/>
            <person name="Gachon C.M."/>
            <person name="Green B.R."/>
            <person name="Karpowicz S."/>
            <person name="Kim J.W."/>
            <person name="Kudahl U."/>
            <person name="Lin S."/>
            <person name="Michel G."/>
            <person name="Mittag M."/>
            <person name="Olson B.J."/>
            <person name="Pangilinan J."/>
            <person name="Peng Y."/>
            <person name="Qiu H."/>
            <person name="Shu S."/>
            <person name="Singer J.T."/>
            <person name="Smith A.G."/>
            <person name="Sprecher B.N."/>
            <person name="Wagner V."/>
            <person name="Wang W."/>
            <person name="Wang Z.-Y."/>
            <person name="Yan J."/>
            <person name="Yarish C."/>
            <person name="Zoeuner-Riek S."/>
            <person name="Zhuang Y."/>
            <person name="Zou Y."/>
            <person name="Lindquist E.A."/>
            <person name="Grimwood J."/>
            <person name="Barry K."/>
            <person name="Rokhsar D.S."/>
            <person name="Schmutz J."/>
            <person name="Stiller J.W."/>
            <person name="Grossman A.R."/>
            <person name="Prochnik S.E."/>
        </authorList>
    </citation>
    <scope>NUCLEOTIDE SEQUENCE [LARGE SCALE GENOMIC DNA]</scope>
    <source>
        <strain evidence="2">4086291</strain>
    </source>
</reference>
<feature type="compositionally biased region" description="Gly residues" evidence="1">
    <location>
        <begin position="311"/>
        <end position="328"/>
    </location>
</feature>
<feature type="compositionally biased region" description="Basic and acidic residues" evidence="1">
    <location>
        <begin position="669"/>
        <end position="679"/>
    </location>
</feature>
<organism evidence="2 3">
    <name type="scientific">Porphyra umbilicalis</name>
    <name type="common">Purple laver</name>
    <name type="synonym">Red alga</name>
    <dbReference type="NCBI Taxonomy" id="2786"/>
    <lineage>
        <taxon>Eukaryota</taxon>
        <taxon>Rhodophyta</taxon>
        <taxon>Bangiophyceae</taxon>
        <taxon>Bangiales</taxon>
        <taxon>Bangiaceae</taxon>
        <taxon>Porphyra</taxon>
    </lineage>
</organism>
<feature type="compositionally biased region" description="Low complexity" evidence="1">
    <location>
        <begin position="552"/>
        <end position="562"/>
    </location>
</feature>
<feature type="region of interest" description="Disordered" evidence="1">
    <location>
        <begin position="224"/>
        <end position="253"/>
    </location>
</feature>